<sequence length="75" mass="8442">MNLGRSRSQVTEYSQLSRRVSLPGMAELDLGVLRWLVRKPWPNEQKLDQKKAGEELGKGPLCLAQHCHIATGDKD</sequence>
<dbReference type="AlphaFoldDB" id="A0AAE1DD90"/>
<comment type="caution">
    <text evidence="1">The sequence shown here is derived from an EMBL/GenBank/DDBJ whole genome shotgun (WGS) entry which is preliminary data.</text>
</comment>
<dbReference type="Proteomes" id="UP001283361">
    <property type="component" value="Unassembled WGS sequence"/>
</dbReference>
<protein>
    <submittedName>
        <fullName evidence="1">Uncharacterized protein</fullName>
    </submittedName>
</protein>
<gene>
    <name evidence="1" type="ORF">RRG08_027787</name>
</gene>
<organism evidence="1 2">
    <name type="scientific">Elysia crispata</name>
    <name type="common">lettuce slug</name>
    <dbReference type="NCBI Taxonomy" id="231223"/>
    <lineage>
        <taxon>Eukaryota</taxon>
        <taxon>Metazoa</taxon>
        <taxon>Spiralia</taxon>
        <taxon>Lophotrochozoa</taxon>
        <taxon>Mollusca</taxon>
        <taxon>Gastropoda</taxon>
        <taxon>Heterobranchia</taxon>
        <taxon>Euthyneura</taxon>
        <taxon>Panpulmonata</taxon>
        <taxon>Sacoglossa</taxon>
        <taxon>Placobranchoidea</taxon>
        <taxon>Plakobranchidae</taxon>
        <taxon>Elysia</taxon>
    </lineage>
</organism>
<accession>A0AAE1DD90</accession>
<name>A0AAE1DD90_9GAST</name>
<reference evidence="1" key="1">
    <citation type="journal article" date="2023" name="G3 (Bethesda)">
        <title>A reference genome for the long-term kleptoplast-retaining sea slug Elysia crispata morphotype clarki.</title>
        <authorList>
            <person name="Eastman K.E."/>
            <person name="Pendleton A.L."/>
            <person name="Shaikh M.A."/>
            <person name="Suttiyut T."/>
            <person name="Ogas R."/>
            <person name="Tomko P."/>
            <person name="Gavelis G."/>
            <person name="Widhalm J.R."/>
            <person name="Wisecaver J.H."/>
        </authorList>
    </citation>
    <scope>NUCLEOTIDE SEQUENCE</scope>
    <source>
        <strain evidence="1">ECLA1</strain>
    </source>
</reference>
<proteinExistence type="predicted"/>
<evidence type="ECO:0000313" key="2">
    <source>
        <dbReference type="Proteomes" id="UP001283361"/>
    </source>
</evidence>
<keyword evidence="2" id="KW-1185">Reference proteome</keyword>
<evidence type="ECO:0000313" key="1">
    <source>
        <dbReference type="EMBL" id="KAK3765148.1"/>
    </source>
</evidence>
<dbReference type="EMBL" id="JAWDGP010004345">
    <property type="protein sequence ID" value="KAK3765148.1"/>
    <property type="molecule type" value="Genomic_DNA"/>
</dbReference>